<evidence type="ECO:0000259" key="6">
    <source>
        <dbReference type="Pfam" id="PF00350"/>
    </source>
</evidence>
<dbReference type="EMBL" id="JAAGYR010000016">
    <property type="protein sequence ID" value="NEN76308.1"/>
    <property type="molecule type" value="Genomic_DNA"/>
</dbReference>
<name>A0A6L9Y8Z6_9BURK</name>
<dbReference type="AlphaFoldDB" id="A0A6L9Y8Z6"/>
<dbReference type="Gene3D" id="3.40.50.300">
    <property type="entry name" value="P-loop containing nucleotide triphosphate hydrolases"/>
    <property type="match status" value="1"/>
</dbReference>
<dbReference type="InterPro" id="IPR027094">
    <property type="entry name" value="Mitofusin_fam"/>
</dbReference>
<dbReference type="GO" id="GO:0016020">
    <property type="term" value="C:membrane"/>
    <property type="evidence" value="ECO:0007669"/>
    <property type="project" value="UniProtKB-SubCell"/>
</dbReference>
<dbReference type="PANTHER" id="PTHR10465">
    <property type="entry name" value="TRANSMEMBRANE GTPASE FZO1"/>
    <property type="match status" value="1"/>
</dbReference>
<dbReference type="GO" id="GO:0008053">
    <property type="term" value="P:mitochondrial fusion"/>
    <property type="evidence" value="ECO:0007669"/>
    <property type="project" value="TreeGrafter"/>
</dbReference>
<evidence type="ECO:0000256" key="2">
    <source>
        <dbReference type="ARBA" id="ARBA00022741"/>
    </source>
</evidence>
<organism evidence="7 8">
    <name type="scientific">Pelistega ratti</name>
    <dbReference type="NCBI Taxonomy" id="2652177"/>
    <lineage>
        <taxon>Bacteria</taxon>
        <taxon>Pseudomonadati</taxon>
        <taxon>Pseudomonadota</taxon>
        <taxon>Betaproteobacteria</taxon>
        <taxon>Burkholderiales</taxon>
        <taxon>Alcaligenaceae</taxon>
        <taxon>Pelistega</taxon>
    </lineage>
</organism>
<dbReference type="PANTHER" id="PTHR10465:SF0">
    <property type="entry name" value="SARCALUMENIN"/>
    <property type="match status" value="1"/>
</dbReference>
<sequence>MSAGKSTLINALIGTELLHSANEATTATITRIHDVDHIKQFIANTYDYQGNIVHQKELATAESLKQWNQDKNIKSIDLMGNIRGLTNTQSDLVIYDTPGPNNSQDDNHEELTMELVNDGNYGMILYILNATQLGINDDLHLLHRIKQAINTDHKKEIIFVLNKIDEIDETYESIEGIVNNAIHYLQQQGFENPTIIPCSAKAGLIARKLIYQDKLTRSERHALHYYFSYFLSNKDNFTYSTLKAEKIAHIDTLIRQQRSNITISVDDKHYRIADLATVAFHSGVGILAYLIQDKLNQPKALYNNILRILTHVTQKNLVLFQA</sequence>
<dbReference type="GO" id="GO:0005525">
    <property type="term" value="F:GTP binding"/>
    <property type="evidence" value="ECO:0007669"/>
    <property type="project" value="UniProtKB-KW"/>
</dbReference>
<dbReference type="InterPro" id="IPR045063">
    <property type="entry name" value="Dynamin_N"/>
</dbReference>
<feature type="domain" description="Dynamin N-terminal" evidence="6">
    <location>
        <begin position="1"/>
        <end position="164"/>
    </location>
</feature>
<dbReference type="Pfam" id="PF00350">
    <property type="entry name" value="Dynamin_N"/>
    <property type="match status" value="1"/>
</dbReference>
<evidence type="ECO:0000313" key="7">
    <source>
        <dbReference type="EMBL" id="NEN76308.1"/>
    </source>
</evidence>
<dbReference type="GO" id="GO:0003924">
    <property type="term" value="F:GTPase activity"/>
    <property type="evidence" value="ECO:0007669"/>
    <property type="project" value="InterPro"/>
</dbReference>
<keyword evidence="2" id="KW-0547">Nucleotide-binding</keyword>
<dbReference type="SUPFAM" id="SSF52540">
    <property type="entry name" value="P-loop containing nucleoside triphosphate hydrolases"/>
    <property type="match status" value="1"/>
</dbReference>
<evidence type="ECO:0000256" key="1">
    <source>
        <dbReference type="ARBA" id="ARBA00004370"/>
    </source>
</evidence>
<dbReference type="Proteomes" id="UP000477651">
    <property type="component" value="Unassembled WGS sequence"/>
</dbReference>
<gene>
    <name evidence="7" type="ORF">F9B74_08230</name>
</gene>
<keyword evidence="5" id="KW-0472">Membrane</keyword>
<accession>A0A6L9Y8Z6</accession>
<protein>
    <submittedName>
        <fullName evidence="7">dGTPase</fullName>
    </submittedName>
</protein>
<evidence type="ECO:0000256" key="4">
    <source>
        <dbReference type="ARBA" id="ARBA00023134"/>
    </source>
</evidence>
<comment type="caution">
    <text evidence="7">The sequence shown here is derived from an EMBL/GenBank/DDBJ whole genome shotgun (WGS) entry which is preliminary data.</text>
</comment>
<evidence type="ECO:0000313" key="8">
    <source>
        <dbReference type="Proteomes" id="UP000477651"/>
    </source>
</evidence>
<reference evidence="7 8" key="1">
    <citation type="submission" date="2020-02" db="EMBL/GenBank/DDBJ databases">
        <title>Pelistega sp. NLN82 were isolated from wild rodents of the Hainan Island.</title>
        <authorList>
            <person name="Niu N."/>
            <person name="Zhou J."/>
        </authorList>
    </citation>
    <scope>NUCLEOTIDE SEQUENCE [LARGE SCALE GENOMIC DNA]</scope>
    <source>
        <strain evidence="7 8">NLN82</strain>
    </source>
</reference>
<keyword evidence="8" id="KW-1185">Reference proteome</keyword>
<proteinExistence type="predicted"/>
<evidence type="ECO:0000256" key="5">
    <source>
        <dbReference type="ARBA" id="ARBA00023136"/>
    </source>
</evidence>
<keyword evidence="3" id="KW-0378">Hydrolase</keyword>
<comment type="subcellular location">
    <subcellularLocation>
        <location evidence="1">Membrane</location>
    </subcellularLocation>
</comment>
<evidence type="ECO:0000256" key="3">
    <source>
        <dbReference type="ARBA" id="ARBA00022801"/>
    </source>
</evidence>
<dbReference type="InterPro" id="IPR027417">
    <property type="entry name" value="P-loop_NTPase"/>
</dbReference>
<keyword evidence="4" id="KW-0342">GTP-binding</keyword>